<dbReference type="InterPro" id="IPR016181">
    <property type="entry name" value="Acyl_CoA_acyltransferase"/>
</dbReference>
<dbReference type="PROSITE" id="PS51186">
    <property type="entry name" value="GNAT"/>
    <property type="match status" value="1"/>
</dbReference>
<name>A0A9J9HFX7_RHIWR</name>
<evidence type="ECO:0000256" key="1">
    <source>
        <dbReference type="SAM" id="MobiDB-lite"/>
    </source>
</evidence>
<protein>
    <submittedName>
        <fullName evidence="3">GCN5-related N-acetyltransferase</fullName>
    </submittedName>
</protein>
<dbReference type="GO" id="GO:0016747">
    <property type="term" value="F:acyltransferase activity, transferring groups other than amino-acyl groups"/>
    <property type="evidence" value="ECO:0007669"/>
    <property type="project" value="InterPro"/>
</dbReference>
<dbReference type="Pfam" id="PF08445">
    <property type="entry name" value="FR47"/>
    <property type="match status" value="1"/>
</dbReference>
<dbReference type="EMBL" id="CP000699">
    <property type="protein sequence ID" value="ABQ70734.1"/>
    <property type="molecule type" value="Genomic_DNA"/>
</dbReference>
<dbReference type="InterPro" id="IPR000182">
    <property type="entry name" value="GNAT_dom"/>
</dbReference>
<sequence length="261" mass="27411">MLERAPPRRPPGRGVTPQSQSSGGHRLPSSPSSASMSAHPLDRPIWEALADRHAAFALGDPGARRYRPDISPFAAARDSSIEAQSALTGLLPSDGALVLLEAGPIAVPPGAIVDKEAVGVQMVAEALQPARPDGRVVPLGDADAPEMLALATLTEPGPFLPNTHLFGGFIGIRIDGRLAAMAGERLKPRGHCEVSGVCTHPDFRGQGLAGLLSTIVANRIAGRGEVPFLHAYASNTGAIRLYESLGFRIRCEVSVLVLRRP</sequence>
<feature type="region of interest" description="Disordered" evidence="1">
    <location>
        <begin position="1"/>
        <end position="38"/>
    </location>
</feature>
<dbReference type="OrthoDB" id="9797456at2"/>
<feature type="domain" description="N-acetyltransferase" evidence="2">
    <location>
        <begin position="134"/>
        <end position="261"/>
    </location>
</feature>
<evidence type="ECO:0000313" key="4">
    <source>
        <dbReference type="Proteomes" id="UP000001989"/>
    </source>
</evidence>
<evidence type="ECO:0000259" key="2">
    <source>
        <dbReference type="PROSITE" id="PS51186"/>
    </source>
</evidence>
<accession>A0A9J9HFX7</accession>
<dbReference type="InterPro" id="IPR013653">
    <property type="entry name" value="GCN5-like_dom"/>
</dbReference>
<feature type="compositionally biased region" description="Low complexity" evidence="1">
    <location>
        <begin position="28"/>
        <end position="38"/>
    </location>
</feature>
<keyword evidence="4" id="KW-1185">Reference proteome</keyword>
<dbReference type="Gene3D" id="3.40.630.30">
    <property type="match status" value="1"/>
</dbReference>
<dbReference type="SUPFAM" id="SSF55729">
    <property type="entry name" value="Acyl-CoA N-acyltransferases (Nat)"/>
    <property type="match status" value="1"/>
</dbReference>
<dbReference type="CDD" id="cd04301">
    <property type="entry name" value="NAT_SF"/>
    <property type="match status" value="1"/>
</dbReference>
<organism evidence="3 4">
    <name type="scientific">Rhizorhabdus wittichii (strain DSM 6014 / CCUG 31198 / JCM 15750 / NBRC 105917 / EY 4224 / RW1)</name>
    <name type="common">Sphingomonas wittichii</name>
    <dbReference type="NCBI Taxonomy" id="392499"/>
    <lineage>
        <taxon>Bacteria</taxon>
        <taxon>Pseudomonadati</taxon>
        <taxon>Pseudomonadota</taxon>
        <taxon>Alphaproteobacteria</taxon>
        <taxon>Sphingomonadales</taxon>
        <taxon>Sphingomonadaceae</taxon>
        <taxon>Rhizorhabdus</taxon>
    </lineage>
</organism>
<dbReference type="Proteomes" id="UP000001989">
    <property type="component" value="Chromosome"/>
</dbReference>
<gene>
    <name evidence="3" type="ordered locus">Swit_4396</name>
</gene>
<evidence type="ECO:0000313" key="3">
    <source>
        <dbReference type="EMBL" id="ABQ70734.1"/>
    </source>
</evidence>
<dbReference type="AlphaFoldDB" id="A0A9J9HFX7"/>
<dbReference type="KEGG" id="swi:Swit_4396"/>
<reference evidence="3 4" key="1">
    <citation type="journal article" date="2010" name="J. Bacteriol.">
        <title>Genome sequence of the dioxin-mineralizing bacterium Sphingomonas wittichii RW1.</title>
        <authorList>
            <person name="Miller T.R."/>
            <person name="Delcher A.L."/>
            <person name="Salzberg S.L."/>
            <person name="Saunders E."/>
            <person name="Detter J.C."/>
            <person name="Halden R.U."/>
        </authorList>
    </citation>
    <scope>NUCLEOTIDE SEQUENCE [LARGE SCALE GENOMIC DNA]</scope>
    <source>
        <strain evidence="4">DSM 6014 / CCUG 31198 / JCM 15750 / NBRC 105917 / EY 4224 / RW1</strain>
    </source>
</reference>
<proteinExistence type="predicted"/>